<gene>
    <name evidence="1" type="ORF">Q8A70_22655</name>
</gene>
<proteinExistence type="predicted"/>
<name>A0ABU0YS04_9PROT</name>
<reference evidence="2" key="1">
    <citation type="submission" date="2023-08" db="EMBL/GenBank/DDBJ databases">
        <title>Rhodospirillaceae gen. nov., a novel taxon isolated from the Yangtze River Yuezi River estuary sludge.</title>
        <authorList>
            <person name="Ruan L."/>
        </authorList>
    </citation>
    <scope>NUCLEOTIDE SEQUENCE [LARGE SCALE GENOMIC DNA]</scope>
    <source>
        <strain evidence="2">R-7</strain>
    </source>
</reference>
<dbReference type="Proteomes" id="UP001230156">
    <property type="component" value="Unassembled WGS sequence"/>
</dbReference>
<organism evidence="1 2">
    <name type="scientific">Dongia sedimenti</name>
    <dbReference type="NCBI Taxonomy" id="3064282"/>
    <lineage>
        <taxon>Bacteria</taxon>
        <taxon>Pseudomonadati</taxon>
        <taxon>Pseudomonadota</taxon>
        <taxon>Alphaproteobacteria</taxon>
        <taxon>Rhodospirillales</taxon>
        <taxon>Dongiaceae</taxon>
        <taxon>Dongia</taxon>
    </lineage>
</organism>
<sequence length="160" mass="17633">MRRRQQCVPADKAGHSTPDAVYQIDFVIAASPGGRQVCRCGFDREKPARSTARQHFFELTGGRAIVQGYRRRAGRHDSEICGDPCGAVRRQDRDRLAGNDAGGNQPLRKLRCAVGQPAISRGFKPALAIQHDRRLIATVAKSLQQVGQRPESVRCGRSFP</sequence>
<evidence type="ECO:0000313" key="2">
    <source>
        <dbReference type="Proteomes" id="UP001230156"/>
    </source>
</evidence>
<protein>
    <submittedName>
        <fullName evidence="1">Uncharacterized protein</fullName>
    </submittedName>
</protein>
<accession>A0ABU0YS04</accession>
<dbReference type="EMBL" id="JAUYVI010000007">
    <property type="protein sequence ID" value="MDQ7250509.1"/>
    <property type="molecule type" value="Genomic_DNA"/>
</dbReference>
<keyword evidence="2" id="KW-1185">Reference proteome</keyword>
<evidence type="ECO:0000313" key="1">
    <source>
        <dbReference type="EMBL" id="MDQ7250509.1"/>
    </source>
</evidence>
<comment type="caution">
    <text evidence="1">The sequence shown here is derived from an EMBL/GenBank/DDBJ whole genome shotgun (WGS) entry which is preliminary data.</text>
</comment>